<dbReference type="AlphaFoldDB" id="A0A372NZL5"/>
<gene>
    <name evidence="2" type="ORF">D0C36_08045</name>
</gene>
<proteinExistence type="predicted"/>
<evidence type="ECO:0000313" key="2">
    <source>
        <dbReference type="EMBL" id="RFZ95462.1"/>
    </source>
</evidence>
<name>A0A372NZL5_9SPHI</name>
<organism evidence="2 3">
    <name type="scientific">Mucilaginibacter conchicola</name>
    <dbReference type="NCBI Taxonomy" id="2303333"/>
    <lineage>
        <taxon>Bacteria</taxon>
        <taxon>Pseudomonadati</taxon>
        <taxon>Bacteroidota</taxon>
        <taxon>Sphingobacteriia</taxon>
        <taxon>Sphingobacteriales</taxon>
        <taxon>Sphingobacteriaceae</taxon>
        <taxon>Mucilaginibacter</taxon>
    </lineage>
</organism>
<dbReference type="EMBL" id="QWDC01000001">
    <property type="protein sequence ID" value="RFZ95462.1"/>
    <property type="molecule type" value="Genomic_DNA"/>
</dbReference>
<feature type="chain" id="PRO_5016961516" description="Lipoprotein" evidence="1">
    <location>
        <begin position="23"/>
        <end position="176"/>
    </location>
</feature>
<dbReference type="OrthoDB" id="756984at2"/>
<accession>A0A372NZL5</accession>
<dbReference type="PROSITE" id="PS51257">
    <property type="entry name" value="PROKAR_LIPOPROTEIN"/>
    <property type="match status" value="1"/>
</dbReference>
<evidence type="ECO:0000256" key="1">
    <source>
        <dbReference type="SAM" id="SignalP"/>
    </source>
</evidence>
<keyword evidence="1" id="KW-0732">Signal</keyword>
<evidence type="ECO:0000313" key="3">
    <source>
        <dbReference type="Proteomes" id="UP000264217"/>
    </source>
</evidence>
<dbReference type="RefSeq" id="WP_117391025.1">
    <property type="nucleotide sequence ID" value="NZ_QWDC01000001.1"/>
</dbReference>
<comment type="caution">
    <text evidence="2">The sequence shown here is derived from an EMBL/GenBank/DDBJ whole genome shotgun (WGS) entry which is preliminary data.</text>
</comment>
<evidence type="ECO:0008006" key="4">
    <source>
        <dbReference type="Google" id="ProtNLM"/>
    </source>
</evidence>
<keyword evidence="3" id="KW-1185">Reference proteome</keyword>
<protein>
    <recommendedName>
        <fullName evidence="4">Lipoprotein</fullName>
    </recommendedName>
</protein>
<dbReference type="Proteomes" id="UP000264217">
    <property type="component" value="Unassembled WGS sequence"/>
</dbReference>
<feature type="signal peptide" evidence="1">
    <location>
        <begin position="1"/>
        <end position="22"/>
    </location>
</feature>
<reference evidence="2 3" key="1">
    <citation type="submission" date="2018-08" db="EMBL/GenBank/DDBJ databases">
        <title>Mucilaginibacter sp. MYSH2.</title>
        <authorList>
            <person name="Seo T."/>
        </authorList>
    </citation>
    <scope>NUCLEOTIDE SEQUENCE [LARGE SCALE GENOMIC DNA]</scope>
    <source>
        <strain evidence="2 3">MYSH2</strain>
    </source>
</reference>
<sequence>MKRKPYPLVMALAALLLVTACKKNNTEKPFIEDKNLTSCPIGGNCQYLFTEHADLGAQTNFIPGDYRLFWYHRATAGVTTRAYLKTPMQGDKFELNKTDLLNGKVAIESGCPTCFSIPMVITDGYVKGINTTPKARADQAVWLIEAKIIRTPVDNPGAVSDTLSFKQKFTPNFIFD</sequence>